<dbReference type="GO" id="GO:0005525">
    <property type="term" value="F:GTP binding"/>
    <property type="evidence" value="ECO:0007669"/>
    <property type="project" value="UniProtKB-UniRule"/>
</dbReference>
<feature type="binding site" evidence="14">
    <location>
        <position position="54"/>
    </location>
    <ligand>
        <name>Mg(2+)</name>
        <dbReference type="ChEBI" id="CHEBI:18420"/>
        <label>1</label>
        <note>catalytic</note>
    </ligand>
</feature>
<evidence type="ECO:0000256" key="11">
    <source>
        <dbReference type="ARBA" id="ARBA00065710"/>
    </source>
</evidence>
<keyword evidence="5 12" id="KW-0479">Metal-binding</keyword>
<dbReference type="Gene3D" id="3.30.70.3000">
    <property type="match status" value="1"/>
</dbReference>
<comment type="subunit">
    <text evidence="11">Homotetramer. Interacts with MFN1 and MFN2; functions as a guanyl-nucleotide exchange factor/GEF for MFN2 and also probably MFN1.</text>
</comment>
<feature type="domain" description="tRNAHis guanylyltransferase catalytic" evidence="15">
    <location>
        <begin position="30"/>
        <end position="159"/>
    </location>
</feature>
<feature type="binding site" evidence="14">
    <location>
        <position position="53"/>
    </location>
    <ligand>
        <name>Mg(2+)</name>
        <dbReference type="ChEBI" id="CHEBI:18420"/>
        <label>1</label>
        <note>catalytic</note>
    </ligand>
</feature>
<dbReference type="AlphaFoldDB" id="A0AAJ6QNT5"/>
<evidence type="ECO:0000256" key="5">
    <source>
        <dbReference type="ARBA" id="ARBA00022723"/>
    </source>
</evidence>
<dbReference type="PANTHER" id="PTHR12729">
    <property type="entry name" value="TRNA(HIS) GUANYLYLTRANSFERASE-RELATED"/>
    <property type="match status" value="1"/>
</dbReference>
<evidence type="ECO:0000256" key="3">
    <source>
        <dbReference type="ARBA" id="ARBA00022694"/>
    </source>
</evidence>
<feature type="binding site" evidence="14">
    <location>
        <position position="100"/>
    </location>
    <ligand>
        <name>Mg(2+)</name>
        <dbReference type="ChEBI" id="CHEBI:18420"/>
        <label>1</label>
        <note>catalytic</note>
    </ligand>
</feature>
<feature type="binding site" evidence="13">
    <location>
        <begin position="53"/>
        <end position="58"/>
    </location>
    <ligand>
        <name>GTP</name>
        <dbReference type="ChEBI" id="CHEBI:37565"/>
    </ligand>
</feature>
<evidence type="ECO:0000259" key="16">
    <source>
        <dbReference type="Pfam" id="PF14413"/>
    </source>
</evidence>
<evidence type="ECO:0000256" key="9">
    <source>
        <dbReference type="ARBA" id="ARBA00047281"/>
    </source>
</evidence>
<keyword evidence="3 12" id="KW-0819">tRNA processing</keyword>
<keyword evidence="8 12" id="KW-0342">GTP-binding</keyword>
<evidence type="ECO:0000259" key="15">
    <source>
        <dbReference type="Pfam" id="PF04446"/>
    </source>
</evidence>
<keyword evidence="7 12" id="KW-0460">Magnesium</keyword>
<keyword evidence="4 12" id="KW-0548">Nucleotidyltransferase</keyword>
<comment type="function">
    <text evidence="10">Adds a GMP to the 5'-end of tRNA(His) after transcription and RNase P cleavage. This step is essential for proper recognition of the tRNA and for the fidelity of protein synthesis. Also functions as a guanyl-nucleotide exchange factor/GEF for the MFN1 and MFN2 mitofusins thereby regulating mitochondrial fusion. By regulating both mitochondrial dynamics and bioenergetic function, it contributes to cell survival following oxidative stress.</text>
</comment>
<feature type="domain" description="Thg1 C-terminal" evidence="16">
    <location>
        <begin position="162"/>
        <end position="273"/>
    </location>
</feature>
<dbReference type="KEGG" id="goe:100908860"/>
<evidence type="ECO:0000256" key="2">
    <source>
        <dbReference type="ARBA" id="ARBA00022679"/>
    </source>
</evidence>
<evidence type="ECO:0000256" key="4">
    <source>
        <dbReference type="ARBA" id="ARBA00022695"/>
    </source>
</evidence>
<evidence type="ECO:0000256" key="14">
    <source>
        <dbReference type="PIRSR" id="PIRSR028980-2"/>
    </source>
</evidence>
<dbReference type="GO" id="GO:0006400">
    <property type="term" value="P:tRNA modification"/>
    <property type="evidence" value="ECO:0007669"/>
    <property type="project" value="UniProtKB-UniRule"/>
</dbReference>
<feature type="binding site" evidence="14">
    <location>
        <position position="100"/>
    </location>
    <ligand>
        <name>Mg(2+)</name>
        <dbReference type="ChEBI" id="CHEBI:18420"/>
        <label>2</label>
        <note>catalytic</note>
    </ligand>
</feature>
<keyword evidence="6 12" id="KW-0547">Nucleotide-binding</keyword>
<gene>
    <name evidence="18" type="primary">LOC100908860</name>
</gene>
<dbReference type="CTD" id="34876"/>
<evidence type="ECO:0000256" key="12">
    <source>
        <dbReference type="PIRNR" id="PIRNR028980"/>
    </source>
</evidence>
<evidence type="ECO:0000256" key="13">
    <source>
        <dbReference type="PIRSR" id="PIRSR028980-1"/>
    </source>
</evidence>
<feature type="binding site" evidence="13">
    <location>
        <begin position="99"/>
        <end position="100"/>
    </location>
    <ligand>
        <name>GTP</name>
        <dbReference type="ChEBI" id="CHEBI:37565"/>
    </ligand>
</feature>
<dbReference type="FunFam" id="3.30.70.3000:FF:000001">
    <property type="entry name" value="tRNA(His) guanylyltransferase"/>
    <property type="match status" value="1"/>
</dbReference>
<dbReference type="GO" id="GO:0000287">
    <property type="term" value="F:magnesium ion binding"/>
    <property type="evidence" value="ECO:0007669"/>
    <property type="project" value="UniProtKB-UniRule"/>
</dbReference>
<evidence type="ECO:0000256" key="6">
    <source>
        <dbReference type="ARBA" id="ARBA00022741"/>
    </source>
</evidence>
<name>A0AAJ6QNT5_9ACAR</name>
<dbReference type="GeneID" id="100908860"/>
<dbReference type="Pfam" id="PF04446">
    <property type="entry name" value="Thg1"/>
    <property type="match status" value="1"/>
</dbReference>
<proteinExistence type="inferred from homology"/>
<dbReference type="InterPro" id="IPR025845">
    <property type="entry name" value="Thg1_C_dom"/>
</dbReference>
<comment type="cofactor">
    <cofactor evidence="14">
        <name>Mg(2+)</name>
        <dbReference type="ChEBI" id="CHEBI:18420"/>
    </cofactor>
    <text evidence="14">Binds 2 magnesium ions per subunit.</text>
</comment>
<comment type="catalytic activity">
    <reaction evidence="9 12">
        <text>a 5'-end ribonucleotide-tRNA(His) + GTP + ATP + H2O = a 5'-end phospho-guanosine-ribonucleotide-tRNA(His) + AMP + 2 diphosphate + H(+)</text>
        <dbReference type="Rhea" id="RHEA:54564"/>
        <dbReference type="Rhea" id="RHEA-COMP:14193"/>
        <dbReference type="Rhea" id="RHEA-COMP:14917"/>
        <dbReference type="ChEBI" id="CHEBI:15377"/>
        <dbReference type="ChEBI" id="CHEBI:15378"/>
        <dbReference type="ChEBI" id="CHEBI:30616"/>
        <dbReference type="ChEBI" id="CHEBI:33019"/>
        <dbReference type="ChEBI" id="CHEBI:37565"/>
        <dbReference type="ChEBI" id="CHEBI:138282"/>
        <dbReference type="ChEBI" id="CHEBI:141847"/>
        <dbReference type="ChEBI" id="CHEBI:456215"/>
        <dbReference type="EC" id="2.7.7.79"/>
    </reaction>
</comment>
<keyword evidence="17" id="KW-1185">Reference proteome</keyword>
<keyword evidence="2 12" id="KW-0808">Transferase</keyword>
<dbReference type="EC" id="2.7.7.79" evidence="12"/>
<dbReference type="RefSeq" id="XP_003738789.1">
    <property type="nucleotide sequence ID" value="XM_003738741.2"/>
</dbReference>
<evidence type="ECO:0000256" key="1">
    <source>
        <dbReference type="ARBA" id="ARBA00010113"/>
    </source>
</evidence>
<accession>A0AAJ6QNT5</accession>
<dbReference type="GO" id="GO:0008193">
    <property type="term" value="F:tRNA guanylyltransferase activity"/>
    <property type="evidence" value="ECO:0007669"/>
    <property type="project" value="UniProtKB-UniRule"/>
</dbReference>
<comment type="similarity">
    <text evidence="1 12">Belongs to the tRNA(His) guanylyltransferase family.</text>
</comment>
<dbReference type="PIRSF" id="PIRSF028980">
    <property type="entry name" value="tRNAHis_guanylyltransferase"/>
    <property type="match status" value="1"/>
</dbReference>
<sequence length="286" mass="33488">MRMVNAFWVVDSTFRRALFCTTGSMAKSKFDYVRNFEHIDSVLPNTYIVVRLDGKGFHKFTQTHNFKKPNDSRGLNLMSRCAESVMDEFSEIAIAYGQSDEYSFVFRKSAEVYKRRASKLMTNIASLFASSYVFYFSEFFPEKNMTYPPAFDARVVLYPSDENLRDYLSWRQADCHINNLYNTAFWALVQEGGLTPTQAEKRLRGTVSSEKNEILFKEFQRNYNNEDALFRKGTCIIRVPKEINEVEGTTVSPLMRKLKPTSTELRKLNCDMIQKDFWDRYPFILQ</sequence>
<dbReference type="PANTHER" id="PTHR12729:SF6">
    <property type="entry name" value="TRNA(HIS) GUANYLYLTRANSFERASE-RELATED"/>
    <property type="match status" value="1"/>
</dbReference>
<feature type="binding site" evidence="14">
    <location>
        <position position="53"/>
    </location>
    <ligand>
        <name>Mg(2+)</name>
        <dbReference type="ChEBI" id="CHEBI:18420"/>
        <label>2</label>
        <note>catalytic</note>
    </ligand>
</feature>
<evidence type="ECO:0000313" key="18">
    <source>
        <dbReference type="RefSeq" id="XP_003738789.1"/>
    </source>
</evidence>
<dbReference type="InterPro" id="IPR024956">
    <property type="entry name" value="tRNAHis_GuaTrfase_cat"/>
</dbReference>
<organism evidence="17 18">
    <name type="scientific">Galendromus occidentalis</name>
    <name type="common">western predatory mite</name>
    <dbReference type="NCBI Taxonomy" id="34638"/>
    <lineage>
        <taxon>Eukaryota</taxon>
        <taxon>Metazoa</taxon>
        <taxon>Ecdysozoa</taxon>
        <taxon>Arthropoda</taxon>
        <taxon>Chelicerata</taxon>
        <taxon>Arachnida</taxon>
        <taxon>Acari</taxon>
        <taxon>Parasitiformes</taxon>
        <taxon>Mesostigmata</taxon>
        <taxon>Gamasina</taxon>
        <taxon>Phytoseioidea</taxon>
        <taxon>Phytoseiidae</taxon>
        <taxon>Typhlodrominae</taxon>
        <taxon>Galendromus</taxon>
    </lineage>
</organism>
<reference evidence="18" key="1">
    <citation type="submission" date="2025-08" db="UniProtKB">
        <authorList>
            <consortium name="RefSeq"/>
        </authorList>
    </citation>
    <scope>IDENTIFICATION</scope>
</reference>
<evidence type="ECO:0000256" key="10">
    <source>
        <dbReference type="ARBA" id="ARBA00058346"/>
    </source>
</evidence>
<evidence type="ECO:0000256" key="7">
    <source>
        <dbReference type="ARBA" id="ARBA00022842"/>
    </source>
</evidence>
<dbReference type="InterPro" id="IPR038469">
    <property type="entry name" value="tRNAHis_GuaTrfase_Thg1_sf"/>
</dbReference>
<evidence type="ECO:0000313" key="17">
    <source>
        <dbReference type="Proteomes" id="UP000694867"/>
    </source>
</evidence>
<dbReference type="Proteomes" id="UP000694867">
    <property type="component" value="Unplaced"/>
</dbReference>
<dbReference type="InterPro" id="IPR007537">
    <property type="entry name" value="tRNAHis_GuaTrfase_Thg1"/>
</dbReference>
<evidence type="ECO:0000256" key="8">
    <source>
        <dbReference type="ARBA" id="ARBA00023134"/>
    </source>
</evidence>
<protein>
    <recommendedName>
        <fullName evidence="12">tRNA(His) guanylyltransferase</fullName>
        <ecNumber evidence="12">2.7.7.79</ecNumber>
    </recommendedName>
    <alternativeName>
        <fullName evidence="12">tRNA-histidine guanylyltransferase</fullName>
    </alternativeName>
</protein>
<dbReference type="Pfam" id="PF14413">
    <property type="entry name" value="Thg1C"/>
    <property type="match status" value="1"/>
</dbReference>